<protein>
    <submittedName>
        <fullName evidence="2">Putative 5-methylcytosine g t mismatch-specific dna glycosylase</fullName>
    </submittedName>
</protein>
<reference evidence="2 3" key="1">
    <citation type="journal article" date="2018" name="BMC Genomics">
        <title>Comparative genome analyses reveal sequence features reflecting distinct modes of host-adaptation between dicot and monocot powdery mildew.</title>
        <authorList>
            <person name="Wu Y."/>
            <person name="Ma X."/>
            <person name="Pan Z."/>
            <person name="Kale S.D."/>
            <person name="Song Y."/>
            <person name="King H."/>
            <person name="Zhang Q."/>
            <person name="Presley C."/>
            <person name="Deng X."/>
            <person name="Wei C.I."/>
            <person name="Xiao S."/>
        </authorList>
    </citation>
    <scope>NUCLEOTIDE SEQUENCE [LARGE SCALE GENOMIC DNA]</scope>
    <source>
        <strain evidence="2">UMSG3</strain>
    </source>
</reference>
<feature type="compositionally biased region" description="Basic and acidic residues" evidence="1">
    <location>
        <begin position="131"/>
        <end position="144"/>
    </location>
</feature>
<feature type="region of interest" description="Disordered" evidence="1">
    <location>
        <begin position="1"/>
        <end position="315"/>
    </location>
</feature>
<proteinExistence type="predicted"/>
<evidence type="ECO:0000256" key="1">
    <source>
        <dbReference type="SAM" id="MobiDB-lite"/>
    </source>
</evidence>
<comment type="caution">
    <text evidence="2">The sequence shown here is derived from an EMBL/GenBank/DDBJ whole genome shotgun (WGS) entry which is preliminary data.</text>
</comment>
<dbReference type="Proteomes" id="UP000283383">
    <property type="component" value="Unassembled WGS sequence"/>
</dbReference>
<feature type="compositionally biased region" description="Basic and acidic residues" evidence="1">
    <location>
        <begin position="181"/>
        <end position="190"/>
    </location>
</feature>
<feature type="compositionally biased region" description="Basic and acidic residues" evidence="1">
    <location>
        <begin position="54"/>
        <end position="69"/>
    </location>
</feature>
<feature type="compositionally biased region" description="Low complexity" evidence="1">
    <location>
        <begin position="674"/>
        <end position="686"/>
    </location>
</feature>
<sequence>MTHKNHQNEAHNKSNEKRHRSKSEKDIEKPNKSKSSTSKAVDADSGLYARLRKMTKEKSDNEKVRKRVSEPTLTMAEIAVPELSRTSSRNSIPYPSFNKAHSKESVGVLRNNSRLSTKEVPLTPVMTDLGSDEKLNPKSDEHVKVASNGERPPSPPETDIAQQKKPAPRRMSQVNEEIEEEVRSSSKDYHSSQLSTEDAQTELSVNSKESSSSSVDRSNSDTVDDLGTIGHDSITESGDESNDTVVQDRAQSGTETSKVSSARKSSSTTSLETTTKTDDSSITNDTPTPSIFIHFDAPDKVSGKHNSSRSPYKQNTKLPADMLRVDYLLQKGGLLRHIPKKFVSSSPASAPPRSFIPLPAKVDQVFGPCVSLLDQYESVLNNNGSIAVATGYRSVARRLLDRLEVVMGRNLSSSGCSCILCQHPDFAPNEKPKGLEWGEVLEWSAGRKELPLWPAFDFSALGIKSFDDISGTESSHRDPTRPSSPVKLDPDIAEEFREYYLQQSKNTRLAVDNWLSSCPQAAATPSQEVDDETLSFAILTHIPKSERPIFNALLSGSTKLQPMNLAPISLKKSRSELITKTVLSIQRLYRLPIPPRYPEAAIFLLRYPELHNILAAISEINTSEWEILTSGRFDGFLWSGADSESTNSPMPSRGSTPLNESLYGRAMSPGTPQSNSASSTKSSHYSSNRRPVLNDEETEIAVLAEVEHEIYIGMEALEDAFEALHRKAELVRRALRERGVGLRASLQSRLLSQPTIVQPSSPAVAASGLGIGYERPSSYVDNFHPGDSEWDPGDELSELAPDDSASNISSSRKRRPRRRNERREPALVEEGDEE</sequence>
<feature type="compositionally biased region" description="Polar residues" evidence="1">
    <location>
        <begin position="304"/>
        <end position="315"/>
    </location>
</feature>
<dbReference type="STRING" id="62708.A0A420I8Y0"/>
<dbReference type="EMBL" id="MCBQ01011217">
    <property type="protein sequence ID" value="RKF66751.1"/>
    <property type="molecule type" value="Genomic_DNA"/>
</dbReference>
<dbReference type="AlphaFoldDB" id="A0A420I8Y0"/>
<accession>A0A420I8Y0</accession>
<feature type="compositionally biased region" description="Basic residues" evidence="1">
    <location>
        <begin position="811"/>
        <end position="820"/>
    </location>
</feature>
<keyword evidence="3" id="KW-1185">Reference proteome</keyword>
<feature type="compositionally biased region" description="Polar residues" evidence="1">
    <location>
        <begin position="643"/>
        <end position="659"/>
    </location>
</feature>
<feature type="compositionally biased region" description="Basic and acidic residues" evidence="1">
    <location>
        <begin position="1"/>
        <end position="15"/>
    </location>
</feature>
<evidence type="ECO:0000313" key="2">
    <source>
        <dbReference type="EMBL" id="RKF66751.1"/>
    </source>
</evidence>
<feature type="compositionally biased region" description="Polar residues" evidence="1">
    <location>
        <begin position="84"/>
        <end position="93"/>
    </location>
</feature>
<feature type="region of interest" description="Disordered" evidence="1">
    <location>
        <begin position="643"/>
        <end position="691"/>
    </location>
</feature>
<feature type="compositionally biased region" description="Polar residues" evidence="1">
    <location>
        <begin position="243"/>
        <end position="255"/>
    </location>
</feature>
<feature type="compositionally biased region" description="Acidic residues" evidence="1">
    <location>
        <begin position="788"/>
        <end position="801"/>
    </location>
</feature>
<gene>
    <name evidence="2" type="ORF">GcM3_112009</name>
</gene>
<feature type="region of interest" description="Disordered" evidence="1">
    <location>
        <begin position="780"/>
        <end position="834"/>
    </location>
</feature>
<evidence type="ECO:0000313" key="3">
    <source>
        <dbReference type="Proteomes" id="UP000283383"/>
    </source>
</evidence>
<feature type="compositionally biased region" description="Polar residues" evidence="1">
    <location>
        <begin position="191"/>
        <end position="203"/>
    </location>
</feature>
<feature type="compositionally biased region" description="Low complexity" evidence="1">
    <location>
        <begin position="204"/>
        <end position="221"/>
    </location>
</feature>
<feature type="compositionally biased region" description="Low complexity" evidence="1">
    <location>
        <begin position="256"/>
        <end position="274"/>
    </location>
</feature>
<organism evidence="2 3">
    <name type="scientific">Golovinomyces cichoracearum</name>
    <dbReference type="NCBI Taxonomy" id="62708"/>
    <lineage>
        <taxon>Eukaryota</taxon>
        <taxon>Fungi</taxon>
        <taxon>Dikarya</taxon>
        <taxon>Ascomycota</taxon>
        <taxon>Pezizomycotina</taxon>
        <taxon>Leotiomycetes</taxon>
        <taxon>Erysiphales</taxon>
        <taxon>Erysiphaceae</taxon>
        <taxon>Golovinomyces</taxon>
    </lineage>
</organism>
<name>A0A420I8Y0_9PEZI</name>